<feature type="compositionally biased region" description="Polar residues" evidence="3">
    <location>
        <begin position="357"/>
        <end position="377"/>
    </location>
</feature>
<evidence type="ECO:0000313" key="6">
    <source>
        <dbReference type="EMBL" id="NHN87298.1"/>
    </source>
</evidence>
<dbReference type="InterPro" id="IPR008258">
    <property type="entry name" value="Transglycosylase_SLT_dom_1"/>
</dbReference>
<protein>
    <submittedName>
        <fullName evidence="6">Transglycosylase SLT domain-containing protein</fullName>
    </submittedName>
</protein>
<dbReference type="InterPro" id="IPR036680">
    <property type="entry name" value="SPOR-like_sf"/>
</dbReference>
<name>A0ABX0JX12_9PROT</name>
<evidence type="ECO:0000256" key="1">
    <source>
        <dbReference type="ARBA" id="ARBA00007734"/>
    </source>
</evidence>
<comment type="similarity">
    <text evidence="2">Belongs to the virb1 family.</text>
</comment>
<dbReference type="Proteomes" id="UP000631653">
    <property type="component" value="Unassembled WGS sequence"/>
</dbReference>
<dbReference type="EMBL" id="WOSY01000001">
    <property type="protein sequence ID" value="NHN87298.1"/>
    <property type="molecule type" value="Genomic_DNA"/>
</dbReference>
<evidence type="ECO:0000259" key="5">
    <source>
        <dbReference type="Pfam" id="PF05036"/>
    </source>
</evidence>
<dbReference type="Gene3D" id="1.10.530.10">
    <property type="match status" value="1"/>
</dbReference>
<feature type="region of interest" description="Disordered" evidence="3">
    <location>
        <begin position="319"/>
        <end position="380"/>
    </location>
</feature>
<feature type="domain" description="SPOR" evidence="5">
    <location>
        <begin position="394"/>
        <end position="470"/>
    </location>
</feature>
<dbReference type="Pfam" id="PF01464">
    <property type="entry name" value="SLT"/>
    <property type="match status" value="1"/>
</dbReference>
<dbReference type="PANTHER" id="PTHR37423">
    <property type="entry name" value="SOLUBLE LYTIC MUREIN TRANSGLYCOSYLASE-RELATED"/>
    <property type="match status" value="1"/>
</dbReference>
<accession>A0ABX0JX12</accession>
<proteinExistence type="inferred from homology"/>
<evidence type="ECO:0000256" key="2">
    <source>
        <dbReference type="ARBA" id="ARBA00009387"/>
    </source>
</evidence>
<dbReference type="CDD" id="cd00254">
    <property type="entry name" value="LT-like"/>
    <property type="match status" value="1"/>
</dbReference>
<dbReference type="InterPro" id="IPR023346">
    <property type="entry name" value="Lysozyme-like_dom_sf"/>
</dbReference>
<evidence type="ECO:0000259" key="4">
    <source>
        <dbReference type="Pfam" id="PF01464"/>
    </source>
</evidence>
<keyword evidence="7" id="KW-1185">Reference proteome</keyword>
<comment type="caution">
    <text evidence="6">The sequence shown here is derived from an EMBL/GenBank/DDBJ whole genome shotgun (WGS) entry which is preliminary data.</text>
</comment>
<dbReference type="Pfam" id="PF05036">
    <property type="entry name" value="SPOR"/>
    <property type="match status" value="1"/>
</dbReference>
<feature type="region of interest" description="Disordered" evidence="3">
    <location>
        <begin position="259"/>
        <end position="284"/>
    </location>
</feature>
<evidence type="ECO:0000313" key="7">
    <source>
        <dbReference type="Proteomes" id="UP000631653"/>
    </source>
</evidence>
<reference evidence="6 7" key="1">
    <citation type="journal article" date="2020" name="Int. J. Syst. Evol. Microbiol.">
        <title>Novel acetic acid bacteria from cider fermentations: Acetobacter conturbans sp. nov. and Acetobacter fallax sp. nov.</title>
        <authorList>
            <person name="Sombolestani A.S."/>
            <person name="Cleenwerck I."/>
            <person name="Cnockaert M."/>
            <person name="Borremans W."/>
            <person name="Wieme A.D."/>
            <person name="De Vuyst L."/>
            <person name="Vandamme P."/>
        </authorList>
    </citation>
    <scope>NUCLEOTIDE SEQUENCE [LARGE SCALE GENOMIC DNA]</scope>
    <source>
        <strain evidence="6 7">LMG 1627</strain>
    </source>
</reference>
<dbReference type="RefSeq" id="WP_173568584.1">
    <property type="nucleotide sequence ID" value="NZ_WOSY01000001.1"/>
</dbReference>
<dbReference type="SUPFAM" id="SSF53955">
    <property type="entry name" value="Lysozyme-like"/>
    <property type="match status" value="1"/>
</dbReference>
<comment type="similarity">
    <text evidence="1">Belongs to the transglycosylase Slt family.</text>
</comment>
<evidence type="ECO:0000256" key="3">
    <source>
        <dbReference type="SAM" id="MobiDB-lite"/>
    </source>
</evidence>
<dbReference type="InterPro" id="IPR007730">
    <property type="entry name" value="SPOR-like_dom"/>
</dbReference>
<organism evidence="6 7">
    <name type="scientific">Acetobacter conturbans</name>
    <dbReference type="NCBI Taxonomy" id="1737472"/>
    <lineage>
        <taxon>Bacteria</taxon>
        <taxon>Pseudomonadati</taxon>
        <taxon>Pseudomonadota</taxon>
        <taxon>Alphaproteobacteria</taxon>
        <taxon>Acetobacterales</taxon>
        <taxon>Acetobacteraceae</taxon>
        <taxon>Acetobacter</taxon>
    </lineage>
</organism>
<dbReference type="Gene3D" id="3.30.70.1070">
    <property type="entry name" value="Sporulation related repeat"/>
    <property type="match status" value="1"/>
</dbReference>
<dbReference type="PANTHER" id="PTHR37423:SF2">
    <property type="entry name" value="MEMBRANE-BOUND LYTIC MUREIN TRANSGLYCOSYLASE C"/>
    <property type="match status" value="1"/>
</dbReference>
<gene>
    <name evidence="6" type="ORF">GOB81_01420</name>
</gene>
<feature type="domain" description="Transglycosylase SLT" evidence="4">
    <location>
        <begin position="88"/>
        <end position="200"/>
    </location>
</feature>
<sequence length="476" mass="50283">MHQAPEPSPLKHRPPFPSPTALKTVWQASRPARLPAILGLLALLSACAGEGPQSDMQIPIAQEEARYRAHAKSYYAPPGSSDDPWGPYIAEASQRFDVPEIWIRSVIQRESGGRLYHNGDLVTSAPGAMGLMQLMPPTYDAMRDQNNLGGDPYDPHDNVLAGTAYIRQMYDIYGSPGFLAAYNAGPGRLEDFISRSRTLPRETRNYVAAIGREIAGIYPNNRSQADLLVASHTSGQNAAYAAAAMPSGTSTNVRNAWAQKGSGTTAQPVEVAEAPGTAEDDTTPVSVAPAYTRQYAPVSHSAESPQSVNAVWEARLKSEGDTSGSTASEEAVPVSTAAPSQPVVINDSAIPSRPSRVRNSGFSLTSQAAAATPSRSIVHSRDNSASAAAMAGTRNWGIQVGAFSSPSLAQAATSRARSRASSDLSTARTQIASVRVQRGQLYRARLTGLSRSEAVAACQRLDGGVSNCVVVSPEGI</sequence>